<keyword evidence="1" id="KW-1133">Transmembrane helix</keyword>
<evidence type="ECO:0000313" key="3">
    <source>
        <dbReference type="Proteomes" id="UP000060487"/>
    </source>
</evidence>
<name>A0ABR5SCY9_9BACT</name>
<evidence type="ECO:0000256" key="1">
    <source>
        <dbReference type="SAM" id="Phobius"/>
    </source>
</evidence>
<keyword evidence="1" id="KW-0472">Membrane</keyword>
<proteinExistence type="predicted"/>
<reference evidence="2 3" key="1">
    <citation type="submission" date="2015-11" db="EMBL/GenBank/DDBJ databases">
        <authorList>
            <person name="Lin W."/>
        </authorList>
    </citation>
    <scope>NUCLEOTIDE SEQUENCE [LARGE SCALE GENOMIC DNA]</scope>
    <source>
        <strain evidence="2 3">HCH-1</strain>
    </source>
</reference>
<dbReference type="Proteomes" id="UP000060487">
    <property type="component" value="Unassembled WGS sequence"/>
</dbReference>
<keyword evidence="1" id="KW-0812">Transmembrane</keyword>
<protein>
    <submittedName>
        <fullName evidence="2">Uncharacterized protein</fullName>
    </submittedName>
</protein>
<gene>
    <name evidence="2" type="ORF">ASN18_3217</name>
</gene>
<dbReference type="RefSeq" id="WP_085053818.1">
    <property type="nucleotide sequence ID" value="NZ_LNQR01000129.1"/>
</dbReference>
<organism evidence="2 3">
    <name type="scientific">Candidatus Magnetominusculus xianensis</name>
    <dbReference type="NCBI Taxonomy" id="1748249"/>
    <lineage>
        <taxon>Bacteria</taxon>
        <taxon>Pseudomonadati</taxon>
        <taxon>Nitrospirota</taxon>
        <taxon>Nitrospiria</taxon>
        <taxon>Nitrospirales</taxon>
        <taxon>Nitrospiraceae</taxon>
        <taxon>Candidatus Magnetominusculus</taxon>
    </lineage>
</organism>
<comment type="caution">
    <text evidence="2">The sequence shown here is derived from an EMBL/GenBank/DDBJ whole genome shotgun (WGS) entry which is preliminary data.</text>
</comment>
<keyword evidence="3" id="KW-1185">Reference proteome</keyword>
<evidence type="ECO:0000313" key="2">
    <source>
        <dbReference type="EMBL" id="KWT75617.1"/>
    </source>
</evidence>
<feature type="transmembrane region" description="Helical" evidence="1">
    <location>
        <begin position="6"/>
        <end position="24"/>
    </location>
</feature>
<accession>A0ABR5SCY9</accession>
<dbReference type="EMBL" id="LNQR01000129">
    <property type="protein sequence ID" value="KWT75617.1"/>
    <property type="molecule type" value="Genomic_DNA"/>
</dbReference>
<sequence length="178" mass="19910">MEKRKTIIVALAVIALIYGLYVTVISSRLRMSVAGVGDFRQSVKNTVKDIETRLQAVTNIGAKHQDDKYIVQKIETKWDYNPFGVDPAIQKEMSRQKEPAQKSVDKKSPAAAKVNFVYSAYIETNKRKVAVINDNEYKVGDQLETPGYVLRKITSGSVVIAHKASKTDTEILFTDKGE</sequence>